<protein>
    <submittedName>
        <fullName evidence="9">Putative E3 ubiquitin-protein ligase MIEL1</fullName>
    </submittedName>
</protein>
<dbReference type="GO" id="GO:0006511">
    <property type="term" value="P:ubiquitin-dependent protein catabolic process"/>
    <property type="evidence" value="ECO:0007669"/>
    <property type="project" value="TreeGrafter"/>
</dbReference>
<evidence type="ECO:0000256" key="2">
    <source>
        <dbReference type="ARBA" id="ARBA00022771"/>
    </source>
</evidence>
<evidence type="ECO:0000256" key="5">
    <source>
        <dbReference type="SAM" id="MobiDB-lite"/>
    </source>
</evidence>
<dbReference type="Proteomes" id="UP000324800">
    <property type="component" value="Unassembled WGS sequence"/>
</dbReference>
<dbReference type="Gene3D" id="3.30.40.10">
    <property type="entry name" value="Zinc/RING finger domain, C3HC4 (zinc finger)"/>
    <property type="match status" value="1"/>
</dbReference>
<dbReference type="InterPro" id="IPR017921">
    <property type="entry name" value="Znf_CTCHY"/>
</dbReference>
<dbReference type="Pfam" id="PF05495">
    <property type="entry name" value="zf-CHY"/>
    <property type="match status" value="1"/>
</dbReference>
<keyword evidence="1" id="KW-0479">Metal-binding</keyword>
<dbReference type="GO" id="GO:0061630">
    <property type="term" value="F:ubiquitin protein ligase activity"/>
    <property type="evidence" value="ECO:0007669"/>
    <property type="project" value="TreeGrafter"/>
</dbReference>
<reference evidence="9 10" key="1">
    <citation type="submission" date="2019-03" db="EMBL/GenBank/DDBJ databases">
        <title>Single cell metagenomics reveals metabolic interactions within the superorganism composed of flagellate Streblomastix strix and complex community of Bacteroidetes bacteria on its surface.</title>
        <authorList>
            <person name="Treitli S.C."/>
            <person name="Kolisko M."/>
            <person name="Husnik F."/>
            <person name="Keeling P."/>
            <person name="Hampl V."/>
        </authorList>
    </citation>
    <scope>NUCLEOTIDE SEQUENCE [LARGE SCALE GENOMIC DNA]</scope>
    <source>
        <strain evidence="9">ST1C</strain>
    </source>
</reference>
<feature type="region of interest" description="Disordered" evidence="5">
    <location>
        <begin position="225"/>
        <end position="319"/>
    </location>
</feature>
<feature type="compositionally biased region" description="Low complexity" evidence="5">
    <location>
        <begin position="290"/>
        <end position="310"/>
    </location>
</feature>
<dbReference type="InterPro" id="IPR013083">
    <property type="entry name" value="Znf_RING/FYVE/PHD"/>
</dbReference>
<dbReference type="PANTHER" id="PTHR21319">
    <property type="entry name" value="RING FINGER AND CHY ZINC FINGER DOMAIN-CONTAINING PROTEIN 1"/>
    <property type="match status" value="1"/>
</dbReference>
<feature type="domain" description="CTCHY-type" evidence="8">
    <location>
        <begin position="107"/>
        <end position="171"/>
    </location>
</feature>
<feature type="domain" description="RING-type" evidence="6">
    <location>
        <begin position="172"/>
        <end position="215"/>
    </location>
</feature>
<dbReference type="PROSITE" id="PS50089">
    <property type="entry name" value="ZF_RING_2"/>
    <property type="match status" value="1"/>
</dbReference>
<dbReference type="InterPro" id="IPR037275">
    <property type="entry name" value="Znf_CTCHY_sf"/>
</dbReference>
<evidence type="ECO:0000256" key="4">
    <source>
        <dbReference type="PROSITE-ProRule" id="PRU00601"/>
    </source>
</evidence>
<organism evidence="9 10">
    <name type="scientific">Streblomastix strix</name>
    <dbReference type="NCBI Taxonomy" id="222440"/>
    <lineage>
        <taxon>Eukaryota</taxon>
        <taxon>Metamonada</taxon>
        <taxon>Preaxostyla</taxon>
        <taxon>Oxymonadida</taxon>
        <taxon>Streblomastigidae</taxon>
        <taxon>Streblomastix</taxon>
    </lineage>
</organism>
<keyword evidence="2 4" id="KW-0863">Zinc-finger</keyword>
<dbReference type="PROSITE" id="PS51270">
    <property type="entry name" value="ZF_CTCHY"/>
    <property type="match status" value="1"/>
</dbReference>
<dbReference type="SUPFAM" id="SSF57850">
    <property type="entry name" value="RING/U-box"/>
    <property type="match status" value="1"/>
</dbReference>
<evidence type="ECO:0000259" key="6">
    <source>
        <dbReference type="PROSITE" id="PS50089"/>
    </source>
</evidence>
<keyword evidence="3" id="KW-0862">Zinc</keyword>
<dbReference type="GO" id="GO:0005634">
    <property type="term" value="C:nucleus"/>
    <property type="evidence" value="ECO:0007669"/>
    <property type="project" value="TreeGrafter"/>
</dbReference>
<dbReference type="AlphaFoldDB" id="A0A5J4X1Q3"/>
<comment type="caution">
    <text evidence="9">The sequence shown here is derived from an EMBL/GenBank/DDBJ whole genome shotgun (WGS) entry which is preliminary data.</text>
</comment>
<feature type="domain" description="CHY-type" evidence="7">
    <location>
        <begin position="38"/>
        <end position="105"/>
    </location>
</feature>
<dbReference type="SMART" id="SM00184">
    <property type="entry name" value="RING"/>
    <property type="match status" value="1"/>
</dbReference>
<dbReference type="CDD" id="cd16464">
    <property type="entry name" value="RING-H2_Pirh2-like"/>
    <property type="match status" value="1"/>
</dbReference>
<dbReference type="SUPFAM" id="SSF161219">
    <property type="entry name" value="CHY zinc finger-like"/>
    <property type="match status" value="1"/>
</dbReference>
<evidence type="ECO:0000313" key="9">
    <source>
        <dbReference type="EMBL" id="KAA6401120.1"/>
    </source>
</evidence>
<evidence type="ECO:0000259" key="8">
    <source>
        <dbReference type="PROSITE" id="PS51270"/>
    </source>
</evidence>
<sequence length="319" mass="37444">MNWQNAEDLIKTAAEKIKTEDDQDQEEKIIPKDFLPLESVYFYGCAHYLRECSVQCPDCERFFPCRVCHDEISDHQLVRQKIAKVFCYRCNKIGKFDDICEHCNNKFSEYFCEICRFFDSRPFTPKFHCEKCKLCRMGLRQNYFHCDTCGCCLSITQQGNHKCLQEATQRNCPVCFENMYTSRESSMPMKCGHFIHVSCYEEMWKNMIYRCPVCQEPLYDVKKKEKKEGEEDEEEGNEEEEGGGLIQQALERIRGLFGQGNNEGEEDEDDIDADEEDDDEEDADEENNQNEEQNGQDNNNQEQNDNNTDANNDEEEQGK</sequence>
<dbReference type="PROSITE" id="PS51266">
    <property type="entry name" value="ZF_CHY"/>
    <property type="match status" value="1"/>
</dbReference>
<dbReference type="EMBL" id="SNRW01000442">
    <property type="protein sequence ID" value="KAA6401120.1"/>
    <property type="molecule type" value="Genomic_DNA"/>
</dbReference>
<name>A0A5J4X1Q3_9EUKA</name>
<accession>A0A5J4X1Q3</accession>
<evidence type="ECO:0000313" key="10">
    <source>
        <dbReference type="Proteomes" id="UP000324800"/>
    </source>
</evidence>
<dbReference type="InterPro" id="IPR008913">
    <property type="entry name" value="Znf_CHY"/>
</dbReference>
<dbReference type="OrthoDB" id="411372at2759"/>
<dbReference type="InterPro" id="IPR037274">
    <property type="entry name" value="Znf_CHY_sf"/>
</dbReference>
<dbReference type="GO" id="GO:0016567">
    <property type="term" value="P:protein ubiquitination"/>
    <property type="evidence" value="ECO:0007669"/>
    <property type="project" value="TreeGrafter"/>
</dbReference>
<evidence type="ECO:0000256" key="1">
    <source>
        <dbReference type="ARBA" id="ARBA00022723"/>
    </source>
</evidence>
<evidence type="ECO:0000256" key="3">
    <source>
        <dbReference type="ARBA" id="ARBA00022833"/>
    </source>
</evidence>
<feature type="compositionally biased region" description="Acidic residues" evidence="5">
    <location>
        <begin position="263"/>
        <end position="289"/>
    </location>
</feature>
<gene>
    <name evidence="9" type="ORF">EZS28_003351</name>
</gene>
<dbReference type="Pfam" id="PF13639">
    <property type="entry name" value="zf-RING_2"/>
    <property type="match status" value="1"/>
</dbReference>
<dbReference type="InterPro" id="IPR001841">
    <property type="entry name" value="Znf_RING"/>
</dbReference>
<feature type="compositionally biased region" description="Acidic residues" evidence="5">
    <location>
        <begin position="230"/>
        <end position="242"/>
    </location>
</feature>
<evidence type="ECO:0000259" key="7">
    <source>
        <dbReference type="PROSITE" id="PS51266"/>
    </source>
</evidence>
<dbReference type="SUPFAM" id="SSF161245">
    <property type="entry name" value="Zinc hairpin stack"/>
    <property type="match status" value="1"/>
</dbReference>
<dbReference type="GO" id="GO:0008270">
    <property type="term" value="F:zinc ion binding"/>
    <property type="evidence" value="ECO:0007669"/>
    <property type="project" value="UniProtKB-KW"/>
</dbReference>
<proteinExistence type="predicted"/>